<name>A0A514D5S9_9VIRU</name>
<reference evidence="1" key="1">
    <citation type="submission" date="2019-05" db="EMBL/GenBank/DDBJ databases">
        <title>Metatranscriptomic reconstruction reveals RNA viruses with the potential to shape carbon cycling in soil.</title>
        <authorList>
            <person name="Starr E.P."/>
            <person name="Nuccio E."/>
            <person name="Pett-Ridge J."/>
            <person name="Banfield J.F."/>
            <person name="Firestone M.K."/>
        </authorList>
    </citation>
    <scope>NUCLEOTIDE SEQUENCE</scope>
    <source>
        <strain evidence="1">H1_Rhizo_26_FD_scaffold_1798</strain>
    </source>
</reference>
<accession>A0A514D5S9</accession>
<sequence length="93" mass="10092">MSYGTVLRYGYIMEKTTITDTYSAGKLVGLPDPSYLAVPGFKPPYPVVSPIVLRTTVKKRVQANPFGFGLSWDGLSSIQQAILAALAITRVVK</sequence>
<protein>
    <submittedName>
        <fullName evidence="1">Uncharacterized protein</fullName>
    </submittedName>
</protein>
<dbReference type="EMBL" id="MN034517">
    <property type="protein sequence ID" value="QDH88983.1"/>
    <property type="molecule type" value="Genomic_RNA"/>
</dbReference>
<organism evidence="1">
    <name type="scientific">Leviviridae sp</name>
    <dbReference type="NCBI Taxonomy" id="2027243"/>
    <lineage>
        <taxon>Viruses</taxon>
        <taxon>Riboviria</taxon>
        <taxon>Orthornavirae</taxon>
        <taxon>Lenarviricota</taxon>
        <taxon>Leviviricetes</taxon>
        <taxon>Norzivirales</taxon>
        <taxon>Fiersviridae</taxon>
    </lineage>
</organism>
<gene>
    <name evidence="1" type="ORF">H1Rhizo26FD1798_000003</name>
</gene>
<evidence type="ECO:0000313" key="1">
    <source>
        <dbReference type="EMBL" id="QDH88983.1"/>
    </source>
</evidence>
<proteinExistence type="predicted"/>